<organism evidence="1 2">
    <name type="scientific">Kaistella flava</name>
    <name type="common">ex Peng et al. 2021</name>
    <dbReference type="NCBI Taxonomy" id="2038776"/>
    <lineage>
        <taxon>Bacteria</taxon>
        <taxon>Pseudomonadati</taxon>
        <taxon>Bacteroidota</taxon>
        <taxon>Flavobacteriia</taxon>
        <taxon>Flavobacteriales</taxon>
        <taxon>Weeksellaceae</taxon>
        <taxon>Chryseobacterium group</taxon>
        <taxon>Kaistella</taxon>
    </lineage>
</organism>
<proteinExistence type="predicted"/>
<name>A0A7M2Y6Q3_9FLAO</name>
<dbReference type="EMBL" id="CP040442">
    <property type="protein sequence ID" value="QOW09928.1"/>
    <property type="molecule type" value="Genomic_DNA"/>
</dbReference>
<evidence type="ECO:0000313" key="1">
    <source>
        <dbReference type="EMBL" id="QOW09928.1"/>
    </source>
</evidence>
<reference evidence="1 2" key="1">
    <citation type="submission" date="2019-05" db="EMBL/GenBank/DDBJ databases">
        <title>Chryseobacterium sp. isolated from King George Island, maritime Antarctica.</title>
        <authorList>
            <person name="Peng X."/>
        </authorList>
    </citation>
    <scope>NUCLEOTIDE SEQUENCE [LARGE SCALE GENOMIC DNA]</scope>
    <source>
        <strain evidence="1 2">7-3A</strain>
    </source>
</reference>
<dbReference type="KEGG" id="kfa:Q73A0000_05905"/>
<gene>
    <name evidence="1" type="ORF">Q73A0000_05905</name>
</gene>
<dbReference type="RefSeq" id="WP_193813164.1">
    <property type="nucleotide sequence ID" value="NZ_CP040442.1"/>
</dbReference>
<accession>A0A7M2Y6Q3</accession>
<dbReference type="AlphaFoldDB" id="A0A7M2Y6Q3"/>
<sequence>MKIKIKELIEFKDYSERKKQNFVLKLRLPVVVLEESDKGGGDYWIRGISAIVASCKENNNEKIVQKINDIERNKNTTTNSRTIKQYEKNLEILNTFRNFNFRDLFPENYEILKKTIKKGEIIVHNNFEIKVQISLPFTFVESELTKVGVIWFVAIKNGYSRSQLGIFAELAYNFLTSNYSEIYEVCPENILIVDAYSTSSVSYSMVQNGQIPSQLTSTLTEISNTL</sequence>
<protein>
    <submittedName>
        <fullName evidence="1">Uncharacterized protein</fullName>
    </submittedName>
</protein>
<evidence type="ECO:0000313" key="2">
    <source>
        <dbReference type="Proteomes" id="UP000594195"/>
    </source>
</evidence>
<keyword evidence="2" id="KW-1185">Reference proteome</keyword>
<dbReference type="Proteomes" id="UP000594195">
    <property type="component" value="Chromosome"/>
</dbReference>